<dbReference type="OrthoDB" id="7592986at2"/>
<dbReference type="AlphaFoldDB" id="A0A255YV59"/>
<dbReference type="EMBL" id="NOXT01000077">
    <property type="protein sequence ID" value="OYQ33092.1"/>
    <property type="molecule type" value="Genomic_DNA"/>
</dbReference>
<protein>
    <recommendedName>
        <fullName evidence="2">Autotransporter domain-containing protein</fullName>
    </recommendedName>
</protein>
<evidence type="ECO:0000313" key="3">
    <source>
        <dbReference type="EMBL" id="OYQ33092.1"/>
    </source>
</evidence>
<dbReference type="RefSeq" id="WP_094472748.1">
    <property type="nucleotide sequence ID" value="NZ_NOXT01000077.1"/>
</dbReference>
<comment type="caution">
    <text evidence="3">The sequence shown here is derived from an EMBL/GenBank/DDBJ whole genome shotgun (WGS) entry which is preliminary data.</text>
</comment>
<proteinExistence type="predicted"/>
<dbReference type="Pfam" id="PF03797">
    <property type="entry name" value="Autotransporter"/>
    <property type="match status" value="1"/>
</dbReference>
<gene>
    <name evidence="3" type="ORF">CHU93_03315</name>
</gene>
<feature type="signal peptide" evidence="1">
    <location>
        <begin position="1"/>
        <end position="20"/>
    </location>
</feature>
<evidence type="ECO:0000256" key="1">
    <source>
        <dbReference type="SAM" id="SignalP"/>
    </source>
</evidence>
<dbReference type="Proteomes" id="UP000216991">
    <property type="component" value="Unassembled WGS sequence"/>
</dbReference>
<dbReference type="PROSITE" id="PS51208">
    <property type="entry name" value="AUTOTRANSPORTER"/>
    <property type="match status" value="1"/>
</dbReference>
<dbReference type="InterPro" id="IPR036709">
    <property type="entry name" value="Autotransporte_beta_dom_sf"/>
</dbReference>
<sequence>MSRQIMLAAVLLASASAATAQEGSAAQPADRERPWALSLLGGITAVQAQADQPFASLGIARNFGNSWVKGEVTYVGSGDARALTIPADTWIGGLSAGTYVGNLGLEGHVSLGTRKFDASSFRTQAGAPISVGRSGSLFGLGGSVSYDIAVGDRLFLTPYAGVDYSQIDFAVALTGPTGRPISSQSQSADGVTGSAGAALTWMFANDGGSFGLNAAFNTASNIAAVAQVGTGQRTAAGTPRFVDAPTTKGSWGELGATLSFNASKAVAIDLSVIQTVSFPFGDTTAGIAGVRFRF</sequence>
<reference evidence="3 4" key="1">
    <citation type="submission" date="2017-07" db="EMBL/GenBank/DDBJ databases">
        <title>Sandarakinorhabdus cyanobacteriorum sp. nov., a novel bacterium isolated from cyanobacterial aggregates in a eutrophic lake.</title>
        <authorList>
            <person name="Cai H."/>
        </authorList>
    </citation>
    <scope>NUCLEOTIDE SEQUENCE [LARGE SCALE GENOMIC DNA]</scope>
    <source>
        <strain evidence="3 4">TH057</strain>
    </source>
</reference>
<feature type="domain" description="Autotransporter" evidence="2">
    <location>
        <begin position="28"/>
        <end position="294"/>
    </location>
</feature>
<organism evidence="3 4">
    <name type="scientific">Sandarakinorhabdus cyanobacteriorum</name>
    <dbReference type="NCBI Taxonomy" id="1981098"/>
    <lineage>
        <taxon>Bacteria</taxon>
        <taxon>Pseudomonadati</taxon>
        <taxon>Pseudomonadota</taxon>
        <taxon>Alphaproteobacteria</taxon>
        <taxon>Sphingomonadales</taxon>
        <taxon>Sphingosinicellaceae</taxon>
        <taxon>Sandarakinorhabdus</taxon>
    </lineage>
</organism>
<dbReference type="Gene3D" id="2.40.128.130">
    <property type="entry name" value="Autotransporter beta-domain"/>
    <property type="match status" value="1"/>
</dbReference>
<evidence type="ECO:0000313" key="4">
    <source>
        <dbReference type="Proteomes" id="UP000216991"/>
    </source>
</evidence>
<dbReference type="InterPro" id="IPR005546">
    <property type="entry name" value="Autotransporte_beta"/>
</dbReference>
<keyword evidence="1" id="KW-0732">Signal</keyword>
<evidence type="ECO:0000259" key="2">
    <source>
        <dbReference type="PROSITE" id="PS51208"/>
    </source>
</evidence>
<name>A0A255YV59_9SPHN</name>
<dbReference type="SUPFAM" id="SSF103515">
    <property type="entry name" value="Autotransporter"/>
    <property type="match status" value="1"/>
</dbReference>
<accession>A0A255YV59</accession>
<feature type="chain" id="PRO_5013259641" description="Autotransporter domain-containing protein" evidence="1">
    <location>
        <begin position="21"/>
        <end position="294"/>
    </location>
</feature>
<keyword evidence="4" id="KW-1185">Reference proteome</keyword>